<dbReference type="PRINTS" id="PR00033">
    <property type="entry name" value="HTHASNC"/>
</dbReference>
<name>A0A3D9HKB5_9PROT</name>
<dbReference type="OrthoDB" id="9813313at2"/>
<dbReference type="AlphaFoldDB" id="A0A3D9HKB5"/>
<evidence type="ECO:0000313" key="6">
    <source>
        <dbReference type="Proteomes" id="UP000256845"/>
    </source>
</evidence>
<keyword evidence="3" id="KW-0804">Transcription</keyword>
<keyword evidence="6" id="KW-1185">Reference proteome</keyword>
<feature type="domain" description="HTH asnC-type" evidence="4">
    <location>
        <begin position="1"/>
        <end position="62"/>
    </location>
</feature>
<dbReference type="InterPro" id="IPR011008">
    <property type="entry name" value="Dimeric_a/b-barrel"/>
</dbReference>
<dbReference type="GO" id="GO:0006355">
    <property type="term" value="P:regulation of DNA-templated transcription"/>
    <property type="evidence" value="ECO:0007669"/>
    <property type="project" value="UniProtKB-ARBA"/>
</dbReference>
<evidence type="ECO:0000256" key="1">
    <source>
        <dbReference type="ARBA" id="ARBA00023015"/>
    </source>
</evidence>
<dbReference type="Pfam" id="PF13412">
    <property type="entry name" value="HTH_24"/>
    <property type="match status" value="1"/>
</dbReference>
<keyword evidence="1" id="KW-0805">Transcription regulation</keyword>
<dbReference type="Gene3D" id="1.10.10.10">
    <property type="entry name" value="Winged helix-like DNA-binding domain superfamily/Winged helix DNA-binding domain"/>
    <property type="match status" value="1"/>
</dbReference>
<proteinExistence type="predicted"/>
<dbReference type="InterPro" id="IPR019888">
    <property type="entry name" value="Tscrpt_reg_AsnC-like"/>
</dbReference>
<dbReference type="SMART" id="SM00344">
    <property type="entry name" value="HTH_ASNC"/>
    <property type="match status" value="1"/>
</dbReference>
<keyword evidence="2" id="KW-0238">DNA-binding</keyword>
<dbReference type="GO" id="GO:0043565">
    <property type="term" value="F:sequence-specific DNA binding"/>
    <property type="evidence" value="ECO:0007669"/>
    <property type="project" value="InterPro"/>
</dbReference>
<dbReference type="InterPro" id="IPR011991">
    <property type="entry name" value="ArsR-like_HTH"/>
</dbReference>
<dbReference type="Pfam" id="PF01037">
    <property type="entry name" value="AsnC_trans_reg"/>
    <property type="match status" value="1"/>
</dbReference>
<dbReference type="EMBL" id="QRDW01000005">
    <property type="protein sequence ID" value="RED49939.1"/>
    <property type="molecule type" value="Genomic_DNA"/>
</dbReference>
<reference evidence="5 6" key="1">
    <citation type="submission" date="2018-07" db="EMBL/GenBank/DDBJ databases">
        <title>Genomic Encyclopedia of Type Strains, Phase III (KMG-III): the genomes of soil and plant-associated and newly described type strains.</title>
        <authorList>
            <person name="Whitman W."/>
        </authorList>
    </citation>
    <scope>NUCLEOTIDE SEQUENCE [LARGE SCALE GENOMIC DNA]</scope>
    <source>
        <strain evidence="5 6">CECT 8488</strain>
    </source>
</reference>
<evidence type="ECO:0000259" key="4">
    <source>
        <dbReference type="PROSITE" id="PS50956"/>
    </source>
</evidence>
<dbReference type="InterPro" id="IPR036390">
    <property type="entry name" value="WH_DNA-bd_sf"/>
</dbReference>
<dbReference type="RefSeq" id="WP_115937168.1">
    <property type="nucleotide sequence ID" value="NZ_QRDW01000005.1"/>
</dbReference>
<evidence type="ECO:0000256" key="3">
    <source>
        <dbReference type="ARBA" id="ARBA00023163"/>
    </source>
</evidence>
<evidence type="ECO:0000313" key="5">
    <source>
        <dbReference type="EMBL" id="RED49939.1"/>
    </source>
</evidence>
<evidence type="ECO:0000256" key="2">
    <source>
        <dbReference type="ARBA" id="ARBA00023125"/>
    </source>
</evidence>
<dbReference type="InterPro" id="IPR019887">
    <property type="entry name" value="Tscrpt_reg_AsnC/Lrp_C"/>
</dbReference>
<dbReference type="PROSITE" id="PS50956">
    <property type="entry name" value="HTH_ASNC_2"/>
    <property type="match status" value="1"/>
</dbReference>
<dbReference type="SUPFAM" id="SSF54909">
    <property type="entry name" value="Dimeric alpha+beta barrel"/>
    <property type="match status" value="1"/>
</dbReference>
<dbReference type="CDD" id="cd00090">
    <property type="entry name" value="HTH_ARSR"/>
    <property type="match status" value="1"/>
</dbReference>
<dbReference type="PANTHER" id="PTHR30154">
    <property type="entry name" value="LEUCINE-RESPONSIVE REGULATORY PROTEIN"/>
    <property type="match status" value="1"/>
</dbReference>
<dbReference type="PANTHER" id="PTHR30154:SF34">
    <property type="entry name" value="TRANSCRIPTIONAL REGULATOR AZLB"/>
    <property type="match status" value="1"/>
</dbReference>
<dbReference type="GO" id="GO:0043200">
    <property type="term" value="P:response to amino acid"/>
    <property type="evidence" value="ECO:0007669"/>
    <property type="project" value="TreeGrafter"/>
</dbReference>
<dbReference type="SUPFAM" id="SSF46785">
    <property type="entry name" value="Winged helix' DNA-binding domain"/>
    <property type="match status" value="1"/>
</dbReference>
<dbReference type="InterPro" id="IPR000485">
    <property type="entry name" value="AsnC-type_HTH_dom"/>
</dbReference>
<gene>
    <name evidence="5" type="ORF">DFP90_105312</name>
</gene>
<dbReference type="Gene3D" id="3.30.70.920">
    <property type="match status" value="1"/>
</dbReference>
<dbReference type="InterPro" id="IPR036388">
    <property type="entry name" value="WH-like_DNA-bd_sf"/>
</dbReference>
<dbReference type="GO" id="GO:0005829">
    <property type="term" value="C:cytosol"/>
    <property type="evidence" value="ECO:0007669"/>
    <property type="project" value="TreeGrafter"/>
</dbReference>
<comment type="caution">
    <text evidence="5">The sequence shown here is derived from an EMBL/GenBank/DDBJ whole genome shotgun (WGS) entry which is preliminary data.</text>
</comment>
<organism evidence="5 6">
    <name type="scientific">Aestuariispira insulae</name>
    <dbReference type="NCBI Taxonomy" id="1461337"/>
    <lineage>
        <taxon>Bacteria</taxon>
        <taxon>Pseudomonadati</taxon>
        <taxon>Pseudomonadota</taxon>
        <taxon>Alphaproteobacteria</taxon>
        <taxon>Rhodospirillales</taxon>
        <taxon>Kiloniellaceae</taxon>
        <taxon>Aestuariispira</taxon>
    </lineage>
</organism>
<accession>A0A3D9HKB5</accession>
<protein>
    <submittedName>
        <fullName evidence="5">AsnC family transcriptional regulator</fullName>
    </submittedName>
</protein>
<sequence>MDRIDRWILDLLQRDADITNSELADKVGLAASSCLRRVQRLKETGVIERRVALANPRKLGRNLKVIISVELVHHGSGVGVDWMARVVEDPRVAQAYGTTGEQDAFVILNLRDMEEYQDVSEELFGQDPMVARYYTYFVREARKCDTAIPTDVIGQDQ</sequence>
<dbReference type="Proteomes" id="UP000256845">
    <property type="component" value="Unassembled WGS sequence"/>
</dbReference>